<reference evidence="13 14" key="1">
    <citation type="journal article" date="2014" name="Genome Biol.">
        <title>Transcriptome and methylome profiling reveals relics of genome dominance in the mesopolyploid Brassica oleracea.</title>
        <authorList>
            <person name="Parkin I.A."/>
            <person name="Koh C."/>
            <person name="Tang H."/>
            <person name="Robinson S.J."/>
            <person name="Kagale S."/>
            <person name="Clarke W.E."/>
            <person name="Town C.D."/>
            <person name="Nixon J."/>
            <person name="Krishnakumar V."/>
            <person name="Bidwell S.L."/>
            <person name="Denoeud F."/>
            <person name="Belcram H."/>
            <person name="Links M.G."/>
            <person name="Just J."/>
            <person name="Clarke C."/>
            <person name="Bender T."/>
            <person name="Huebert T."/>
            <person name="Mason A.S."/>
            <person name="Pires J.C."/>
            <person name="Barker G."/>
            <person name="Moore J."/>
            <person name="Walley P.G."/>
            <person name="Manoli S."/>
            <person name="Batley J."/>
            <person name="Edwards D."/>
            <person name="Nelson M.N."/>
            <person name="Wang X."/>
            <person name="Paterson A.H."/>
            <person name="King G."/>
            <person name="Bancroft I."/>
            <person name="Chalhoub B."/>
            <person name="Sharpe A.G."/>
        </authorList>
    </citation>
    <scope>NUCLEOTIDE SEQUENCE</scope>
    <source>
        <strain evidence="13 14">cv. TO1000</strain>
    </source>
</reference>
<dbReference type="GO" id="GO:0000981">
    <property type="term" value="F:DNA-binding transcription factor activity, RNA polymerase II-specific"/>
    <property type="evidence" value="ECO:0007669"/>
    <property type="project" value="UniProtKB-UniRule"/>
</dbReference>
<keyword evidence="5 10" id="KW-0804">Transcription</keyword>
<comment type="similarity">
    <text evidence="7 10">Belongs to the HD-ZIP homeobox family. Class I subfamily.</text>
</comment>
<dbReference type="CDD" id="cd00086">
    <property type="entry name" value="homeodomain"/>
    <property type="match status" value="1"/>
</dbReference>
<dbReference type="InterPro" id="IPR017970">
    <property type="entry name" value="Homeobox_CS"/>
</dbReference>
<dbReference type="GO" id="GO:0000976">
    <property type="term" value="F:transcription cis-regulatory region binding"/>
    <property type="evidence" value="ECO:0007669"/>
    <property type="project" value="EnsemblPlants"/>
</dbReference>
<evidence type="ECO:0000256" key="7">
    <source>
        <dbReference type="ARBA" id="ARBA00025748"/>
    </source>
</evidence>
<comment type="subcellular location">
    <subcellularLocation>
        <location evidence="1 8 9">Nucleus</location>
    </subcellularLocation>
</comment>
<evidence type="ECO:0000256" key="2">
    <source>
        <dbReference type="ARBA" id="ARBA00023015"/>
    </source>
</evidence>
<evidence type="ECO:0000256" key="1">
    <source>
        <dbReference type="ARBA" id="ARBA00004123"/>
    </source>
</evidence>
<evidence type="ECO:0000259" key="12">
    <source>
        <dbReference type="PROSITE" id="PS50071"/>
    </source>
</evidence>
<evidence type="ECO:0000313" key="14">
    <source>
        <dbReference type="Proteomes" id="UP000032141"/>
    </source>
</evidence>
<evidence type="ECO:0000256" key="5">
    <source>
        <dbReference type="ARBA" id="ARBA00023163"/>
    </source>
</evidence>
<dbReference type="InterPro" id="IPR045224">
    <property type="entry name" value="HDZip_class_I_plant"/>
</dbReference>
<dbReference type="OMA" id="HDQSKHN"/>
<reference evidence="13" key="2">
    <citation type="submission" date="2015-03" db="UniProtKB">
        <authorList>
            <consortium name="EnsemblPlants"/>
        </authorList>
    </citation>
    <scope>IDENTIFICATION</scope>
</reference>
<evidence type="ECO:0000256" key="9">
    <source>
        <dbReference type="RuleBase" id="RU000682"/>
    </source>
</evidence>
<evidence type="ECO:0000313" key="13">
    <source>
        <dbReference type="EnsemblPlants" id="Bo2g042250.1"/>
    </source>
</evidence>
<dbReference type="eggNOG" id="KOG0483">
    <property type="taxonomic scope" value="Eukaryota"/>
</dbReference>
<dbReference type="GO" id="GO:0005634">
    <property type="term" value="C:nucleus"/>
    <property type="evidence" value="ECO:0007669"/>
    <property type="project" value="UniProtKB-SubCell"/>
</dbReference>
<evidence type="ECO:0000256" key="11">
    <source>
        <dbReference type="SAM" id="Coils"/>
    </source>
</evidence>
<evidence type="ECO:0000256" key="3">
    <source>
        <dbReference type="ARBA" id="ARBA00023125"/>
    </source>
</evidence>
<dbReference type="Gramene" id="Bo2g042250.1">
    <property type="protein sequence ID" value="Bo2g042250.1"/>
    <property type="gene ID" value="Bo2g042250"/>
</dbReference>
<dbReference type="GO" id="GO:0045893">
    <property type="term" value="P:positive regulation of DNA-templated transcription"/>
    <property type="evidence" value="ECO:0007669"/>
    <property type="project" value="TreeGrafter"/>
</dbReference>
<dbReference type="GO" id="GO:0009637">
    <property type="term" value="P:response to blue light"/>
    <property type="evidence" value="ECO:0007669"/>
    <property type="project" value="EnsemblPlants"/>
</dbReference>
<dbReference type="AlphaFoldDB" id="A0A0D3AMB1"/>
<feature type="coiled-coil region" evidence="11">
    <location>
        <begin position="79"/>
        <end position="106"/>
    </location>
</feature>
<feature type="DNA-binding region" description="Homeobox" evidence="8">
    <location>
        <begin position="8"/>
        <end position="67"/>
    </location>
</feature>
<keyword evidence="6 8" id="KW-0539">Nucleus</keyword>
<dbReference type="PROSITE" id="PS50071">
    <property type="entry name" value="HOMEOBOX_2"/>
    <property type="match status" value="1"/>
</dbReference>
<dbReference type="HOGENOM" id="CLU_1550312_0_0_1"/>
<proteinExistence type="inferred from homology"/>
<keyword evidence="2 10" id="KW-0805">Transcription regulation</keyword>
<evidence type="ECO:0000256" key="4">
    <source>
        <dbReference type="ARBA" id="ARBA00023155"/>
    </source>
</evidence>
<dbReference type="Proteomes" id="UP000032141">
    <property type="component" value="Chromosome C2"/>
</dbReference>
<dbReference type="STRING" id="109376.A0A0D3AMB1"/>
<dbReference type="InterPro" id="IPR009057">
    <property type="entry name" value="Homeodomain-like_sf"/>
</dbReference>
<dbReference type="PANTHER" id="PTHR24326">
    <property type="entry name" value="HOMEOBOX-LEUCINE ZIPPER PROTEIN"/>
    <property type="match status" value="1"/>
</dbReference>
<feature type="domain" description="Homeobox" evidence="12">
    <location>
        <begin position="6"/>
        <end position="66"/>
    </location>
</feature>
<keyword evidence="11" id="KW-0175">Coiled coil</keyword>
<dbReference type="EnsemblPlants" id="Bo2g042250.1">
    <property type="protein sequence ID" value="Bo2g042250.1"/>
    <property type="gene ID" value="Bo2g042250"/>
</dbReference>
<organism evidence="13 14">
    <name type="scientific">Brassica oleracea var. oleracea</name>
    <dbReference type="NCBI Taxonomy" id="109376"/>
    <lineage>
        <taxon>Eukaryota</taxon>
        <taxon>Viridiplantae</taxon>
        <taxon>Streptophyta</taxon>
        <taxon>Embryophyta</taxon>
        <taxon>Tracheophyta</taxon>
        <taxon>Spermatophyta</taxon>
        <taxon>Magnoliopsida</taxon>
        <taxon>eudicotyledons</taxon>
        <taxon>Gunneridae</taxon>
        <taxon>Pentapetalae</taxon>
        <taxon>rosids</taxon>
        <taxon>malvids</taxon>
        <taxon>Brassicales</taxon>
        <taxon>Brassicaceae</taxon>
        <taxon>Brassiceae</taxon>
        <taxon>Brassica</taxon>
    </lineage>
</organism>
<dbReference type="PROSITE" id="PS00027">
    <property type="entry name" value="HOMEOBOX_1"/>
    <property type="match status" value="1"/>
</dbReference>
<dbReference type="SUPFAM" id="SSF46689">
    <property type="entry name" value="Homeodomain-like"/>
    <property type="match status" value="1"/>
</dbReference>
<dbReference type="PANTHER" id="PTHR24326:SF522">
    <property type="entry name" value="HOMEOBOX-LEUCINE ZIPPER PROTEIN ATHB-52"/>
    <property type="match status" value="1"/>
</dbReference>
<dbReference type="SMART" id="SM00389">
    <property type="entry name" value="HOX"/>
    <property type="match status" value="1"/>
</dbReference>
<evidence type="ECO:0000256" key="8">
    <source>
        <dbReference type="PROSITE-ProRule" id="PRU00108"/>
    </source>
</evidence>
<accession>A0A0D3AMB1</accession>
<sequence>MENPQGQSRNKKKRLTQEQVRKLEKCFTLNNKLDPDLKLQLSNTLGLPQRRVAVWFQNKRARSKTQSLELQYCNLQSKLEAVLSYKAKLEHQVQFLQDELKRSRNLLALFTHQDSPVDDSNLGSCEEGNDNQVVVFDELYDCFVTNDPHQPHGSDSVSTHMRFQYLILSQL</sequence>
<keyword evidence="4 8" id="KW-0371">Homeobox</keyword>
<comment type="function">
    <text evidence="10">Transcription factor.</text>
</comment>
<keyword evidence="14" id="KW-1185">Reference proteome</keyword>
<dbReference type="GO" id="GO:0009646">
    <property type="term" value="P:response to absence of light"/>
    <property type="evidence" value="ECO:0007669"/>
    <property type="project" value="EnsemblPlants"/>
</dbReference>
<keyword evidence="3 8" id="KW-0238">DNA-binding</keyword>
<protein>
    <recommendedName>
        <fullName evidence="10">Homeobox-leucine zipper protein</fullName>
    </recommendedName>
    <alternativeName>
        <fullName evidence="10">HD-ZIP protein</fullName>
    </alternativeName>
    <alternativeName>
        <fullName evidence="10">Homeodomain transcription factor</fullName>
    </alternativeName>
</protein>
<evidence type="ECO:0000256" key="6">
    <source>
        <dbReference type="ARBA" id="ARBA00023242"/>
    </source>
</evidence>
<name>A0A0D3AMB1_BRAOL</name>
<dbReference type="InterPro" id="IPR001356">
    <property type="entry name" value="HD"/>
</dbReference>
<dbReference type="Pfam" id="PF00046">
    <property type="entry name" value="Homeodomain"/>
    <property type="match status" value="1"/>
</dbReference>
<dbReference type="Gene3D" id="1.10.10.60">
    <property type="entry name" value="Homeodomain-like"/>
    <property type="match status" value="1"/>
</dbReference>
<evidence type="ECO:0000256" key="10">
    <source>
        <dbReference type="RuleBase" id="RU369038"/>
    </source>
</evidence>